<dbReference type="AlphaFoldDB" id="A0A1H4KSD7"/>
<keyword evidence="1" id="KW-0805">Transcription regulation</keyword>
<accession>A0A1H4KSD7</accession>
<dbReference type="InterPro" id="IPR020449">
    <property type="entry name" value="Tscrpt_reg_AraC-type_HTH"/>
</dbReference>
<dbReference type="Gene3D" id="1.10.10.60">
    <property type="entry name" value="Homeodomain-like"/>
    <property type="match status" value="2"/>
</dbReference>
<protein>
    <submittedName>
        <fullName evidence="5">Transcriptional regulator, AraC family</fullName>
    </submittedName>
</protein>
<dbReference type="OrthoDB" id="2666928at2"/>
<dbReference type="Pfam" id="PF12833">
    <property type="entry name" value="HTH_18"/>
    <property type="match status" value="1"/>
</dbReference>
<dbReference type="GO" id="GO:0043565">
    <property type="term" value="F:sequence-specific DNA binding"/>
    <property type="evidence" value="ECO:0007669"/>
    <property type="project" value="InterPro"/>
</dbReference>
<gene>
    <name evidence="5" type="ORF">SAMN05192540_1063</name>
</gene>
<proteinExistence type="predicted"/>
<dbReference type="InterPro" id="IPR018060">
    <property type="entry name" value="HTH_AraC"/>
</dbReference>
<dbReference type="Proteomes" id="UP000183038">
    <property type="component" value="Unassembled WGS sequence"/>
</dbReference>
<dbReference type="RefSeq" id="WP_074670684.1">
    <property type="nucleotide sequence ID" value="NZ_FNTB01000001.1"/>
</dbReference>
<dbReference type="InterPro" id="IPR018062">
    <property type="entry name" value="HTH_AraC-typ_CS"/>
</dbReference>
<evidence type="ECO:0000313" key="6">
    <source>
        <dbReference type="Proteomes" id="UP000183038"/>
    </source>
</evidence>
<keyword evidence="2" id="KW-0238">DNA-binding</keyword>
<evidence type="ECO:0000256" key="2">
    <source>
        <dbReference type="ARBA" id="ARBA00023125"/>
    </source>
</evidence>
<reference evidence="5 6" key="1">
    <citation type="submission" date="2016-10" db="EMBL/GenBank/DDBJ databases">
        <authorList>
            <person name="de Groot N.N."/>
        </authorList>
    </citation>
    <scope>NUCLEOTIDE SEQUENCE [LARGE SCALE GENOMIC DNA]</scope>
    <source>
        <strain evidence="5 6">MAR_2009_71</strain>
    </source>
</reference>
<sequence>MGTKKEFKELNVVDVVKDIAHRLDVDYREENNEICMDIPKEAGTGHIKAISFSHGVGILDVDITLKKDTRFVLNQSLVQPLEIVFNREKSIWHEFEGQEKLTEIKHLESAIFSCNSKYGNVLTLKAEEPVCFFSLEINRKLFEEKIESFLPEINEDLEGLFRDVNGINLFFHKAHYSLDIAKCIEEINQTEDQGFTKSVFIEGKCYEILAHHLRQYVDDASPSEKRTILRQSTVVKIEHAANIIDESLDQAPDVLTLSKKVGLNQNTLQNGFQSLFGLSVKEYLQNKRMEKARHLMESTHLNITEITYRIGITSRSYFSKLFKERYSMSPKQYMQKLEATKEKDDTTAI</sequence>
<dbReference type="InterPro" id="IPR053142">
    <property type="entry name" value="PchR_regulatory_protein"/>
</dbReference>
<dbReference type="SUPFAM" id="SSF46689">
    <property type="entry name" value="Homeodomain-like"/>
    <property type="match status" value="1"/>
</dbReference>
<feature type="domain" description="HTH araC/xylS-type" evidence="4">
    <location>
        <begin position="238"/>
        <end position="336"/>
    </location>
</feature>
<dbReference type="PANTHER" id="PTHR47893">
    <property type="entry name" value="REGULATORY PROTEIN PCHR"/>
    <property type="match status" value="1"/>
</dbReference>
<dbReference type="PANTHER" id="PTHR47893:SF1">
    <property type="entry name" value="REGULATORY PROTEIN PCHR"/>
    <property type="match status" value="1"/>
</dbReference>
<dbReference type="PROSITE" id="PS01124">
    <property type="entry name" value="HTH_ARAC_FAMILY_2"/>
    <property type="match status" value="1"/>
</dbReference>
<organism evidence="5 6">
    <name type="scientific">Maribacter dokdonensis</name>
    <dbReference type="NCBI Taxonomy" id="320912"/>
    <lineage>
        <taxon>Bacteria</taxon>
        <taxon>Pseudomonadati</taxon>
        <taxon>Bacteroidota</taxon>
        <taxon>Flavobacteriia</taxon>
        <taxon>Flavobacteriales</taxon>
        <taxon>Flavobacteriaceae</taxon>
        <taxon>Maribacter</taxon>
    </lineage>
</organism>
<dbReference type="SMART" id="SM00342">
    <property type="entry name" value="HTH_ARAC"/>
    <property type="match status" value="1"/>
</dbReference>
<dbReference type="EMBL" id="FNTB01000001">
    <property type="protein sequence ID" value="SEB61434.1"/>
    <property type="molecule type" value="Genomic_DNA"/>
</dbReference>
<evidence type="ECO:0000256" key="1">
    <source>
        <dbReference type="ARBA" id="ARBA00023015"/>
    </source>
</evidence>
<dbReference type="GO" id="GO:0003700">
    <property type="term" value="F:DNA-binding transcription factor activity"/>
    <property type="evidence" value="ECO:0007669"/>
    <property type="project" value="InterPro"/>
</dbReference>
<evidence type="ECO:0000259" key="4">
    <source>
        <dbReference type="PROSITE" id="PS01124"/>
    </source>
</evidence>
<evidence type="ECO:0000256" key="3">
    <source>
        <dbReference type="ARBA" id="ARBA00023163"/>
    </source>
</evidence>
<dbReference type="InterPro" id="IPR009057">
    <property type="entry name" value="Homeodomain-like_sf"/>
</dbReference>
<keyword evidence="3" id="KW-0804">Transcription</keyword>
<dbReference type="PROSITE" id="PS00041">
    <property type="entry name" value="HTH_ARAC_FAMILY_1"/>
    <property type="match status" value="1"/>
</dbReference>
<name>A0A1H4KSD7_9FLAO</name>
<evidence type="ECO:0000313" key="5">
    <source>
        <dbReference type="EMBL" id="SEB61434.1"/>
    </source>
</evidence>
<dbReference type="PRINTS" id="PR00032">
    <property type="entry name" value="HTHARAC"/>
</dbReference>